<comment type="caution">
    <text evidence="2">The sequence shown here is derived from an EMBL/GenBank/DDBJ whole genome shotgun (WGS) entry which is preliminary data.</text>
</comment>
<dbReference type="Pfam" id="PF06825">
    <property type="entry name" value="HSBP1"/>
    <property type="match status" value="1"/>
</dbReference>
<organism evidence="2 3">
    <name type="scientific">Neocallimastix californiae</name>
    <dbReference type="NCBI Taxonomy" id="1754190"/>
    <lineage>
        <taxon>Eukaryota</taxon>
        <taxon>Fungi</taxon>
        <taxon>Fungi incertae sedis</taxon>
        <taxon>Chytridiomycota</taxon>
        <taxon>Chytridiomycota incertae sedis</taxon>
        <taxon>Neocallimastigomycetes</taxon>
        <taxon>Neocallimastigales</taxon>
        <taxon>Neocallimastigaceae</taxon>
        <taxon>Neocallimastix</taxon>
    </lineage>
</organism>
<dbReference type="Gene3D" id="1.20.5.430">
    <property type="match status" value="1"/>
</dbReference>
<protein>
    <submittedName>
        <fullName evidence="2">Uncharacterized protein</fullName>
    </submittedName>
</protein>
<dbReference type="AlphaFoldDB" id="A0A1Y2BK08"/>
<keyword evidence="3" id="KW-1185">Reference proteome</keyword>
<gene>
    <name evidence="2" type="ORF">LY90DRAFT_63990</name>
</gene>
<name>A0A1Y2BK08_9FUNG</name>
<proteinExistence type="inferred from homology"/>
<dbReference type="OrthoDB" id="4159489at2759"/>
<dbReference type="Proteomes" id="UP000193920">
    <property type="component" value="Unassembled WGS sequence"/>
</dbReference>
<evidence type="ECO:0000256" key="1">
    <source>
        <dbReference type="ARBA" id="ARBA00006349"/>
    </source>
</evidence>
<dbReference type="GO" id="GO:0003714">
    <property type="term" value="F:transcription corepressor activity"/>
    <property type="evidence" value="ECO:0007669"/>
    <property type="project" value="InterPro"/>
</dbReference>
<accession>A0A1Y2BK08</accession>
<dbReference type="InterPro" id="IPR009643">
    <property type="entry name" value="HS1-bd"/>
</dbReference>
<sequence>MEDSSKDTNKPDNKILEELNLTSLPTQVELQKMIEELVTQMENQFEDVASQITKKMEDMDTRITELEKGIGNLLDQASTEVDQ</sequence>
<evidence type="ECO:0000313" key="3">
    <source>
        <dbReference type="Proteomes" id="UP000193920"/>
    </source>
</evidence>
<dbReference type="EMBL" id="MCOG01000153">
    <property type="protein sequence ID" value="ORY35111.1"/>
    <property type="molecule type" value="Genomic_DNA"/>
</dbReference>
<comment type="similarity">
    <text evidence="1">Belongs to the HSBP1 family.</text>
</comment>
<evidence type="ECO:0000313" key="2">
    <source>
        <dbReference type="EMBL" id="ORY35111.1"/>
    </source>
</evidence>
<reference evidence="2 3" key="1">
    <citation type="submission" date="2016-08" db="EMBL/GenBank/DDBJ databases">
        <title>A Parts List for Fungal Cellulosomes Revealed by Comparative Genomics.</title>
        <authorList>
            <consortium name="DOE Joint Genome Institute"/>
            <person name="Haitjema C.H."/>
            <person name="Gilmore S.P."/>
            <person name="Henske J.K."/>
            <person name="Solomon K.V."/>
            <person name="De Groot R."/>
            <person name="Kuo A."/>
            <person name="Mondo S.J."/>
            <person name="Salamov A.A."/>
            <person name="Labutti K."/>
            <person name="Zhao Z."/>
            <person name="Chiniquy J."/>
            <person name="Barry K."/>
            <person name="Brewer H.M."/>
            <person name="Purvine S.O."/>
            <person name="Wright A.T."/>
            <person name="Boxma B."/>
            <person name="Van Alen T."/>
            <person name="Hackstein J.H."/>
            <person name="Baker S.E."/>
            <person name="Grigoriev I.V."/>
            <person name="O'Malley M.A."/>
        </authorList>
    </citation>
    <scope>NUCLEOTIDE SEQUENCE [LARGE SCALE GENOMIC DNA]</scope>
    <source>
        <strain evidence="2 3">G1</strain>
    </source>
</reference>